<reference evidence="1" key="1">
    <citation type="submission" date="2020-05" db="EMBL/GenBank/DDBJ databases">
        <title>Large-scale comparative analyses of tick genomes elucidate their genetic diversity and vector capacities.</title>
        <authorList>
            <person name="Jia N."/>
            <person name="Wang J."/>
            <person name="Shi W."/>
            <person name="Du L."/>
            <person name="Sun Y."/>
            <person name="Zhan W."/>
            <person name="Jiang J."/>
            <person name="Wang Q."/>
            <person name="Zhang B."/>
            <person name="Ji P."/>
            <person name="Sakyi L.B."/>
            <person name="Cui X."/>
            <person name="Yuan T."/>
            <person name="Jiang B."/>
            <person name="Yang W."/>
            <person name="Lam T.T.-Y."/>
            <person name="Chang Q."/>
            <person name="Ding S."/>
            <person name="Wang X."/>
            <person name="Zhu J."/>
            <person name="Ruan X."/>
            <person name="Zhao L."/>
            <person name="Wei J."/>
            <person name="Que T."/>
            <person name="Du C."/>
            <person name="Cheng J."/>
            <person name="Dai P."/>
            <person name="Han X."/>
            <person name="Huang E."/>
            <person name="Gao Y."/>
            <person name="Liu J."/>
            <person name="Shao H."/>
            <person name="Ye R."/>
            <person name="Li L."/>
            <person name="Wei W."/>
            <person name="Wang X."/>
            <person name="Wang C."/>
            <person name="Yang T."/>
            <person name="Huo Q."/>
            <person name="Li W."/>
            <person name="Guo W."/>
            <person name="Chen H."/>
            <person name="Zhou L."/>
            <person name="Ni X."/>
            <person name="Tian J."/>
            <person name="Zhou Y."/>
            <person name="Sheng Y."/>
            <person name="Liu T."/>
            <person name="Pan Y."/>
            <person name="Xia L."/>
            <person name="Li J."/>
            <person name="Zhao F."/>
            <person name="Cao W."/>
        </authorList>
    </citation>
    <scope>NUCLEOTIDE SEQUENCE</scope>
    <source>
        <strain evidence="1">Hyas-2018</strain>
    </source>
</reference>
<protein>
    <submittedName>
        <fullName evidence="1">Uncharacterized protein</fullName>
    </submittedName>
</protein>
<organism evidence="1 2">
    <name type="scientific">Hyalomma asiaticum</name>
    <name type="common">Tick</name>
    <dbReference type="NCBI Taxonomy" id="266040"/>
    <lineage>
        <taxon>Eukaryota</taxon>
        <taxon>Metazoa</taxon>
        <taxon>Ecdysozoa</taxon>
        <taxon>Arthropoda</taxon>
        <taxon>Chelicerata</taxon>
        <taxon>Arachnida</taxon>
        <taxon>Acari</taxon>
        <taxon>Parasitiformes</taxon>
        <taxon>Ixodida</taxon>
        <taxon>Ixodoidea</taxon>
        <taxon>Ixodidae</taxon>
        <taxon>Hyalomminae</taxon>
        <taxon>Hyalomma</taxon>
    </lineage>
</organism>
<evidence type="ECO:0000313" key="1">
    <source>
        <dbReference type="EMBL" id="KAH6925138.1"/>
    </source>
</evidence>
<gene>
    <name evidence="1" type="ORF">HPB50_001360</name>
</gene>
<proteinExistence type="predicted"/>
<sequence>MQEVQLNTKKNVVAADAITPDWKDCLLCKTELAGVRVSARMLSNLIESSGIPQGIFGDCTEEELLAGVQGDMPLSASGRGFLRFAASTTHAQLLGQQEDLIMVGATSMLVDPNKLKCFVAKKVGHYHNHKYQRRVHYQELTRTSEYFSLYVVKTMTAVAADTDHTTLEAIPTVDIELLPFRTPDLQLRVVQEPTTTDTEGDQCCRPVLRHPPVLFLTDRDSGLRFLSDTGVKVAVLLLRQQFAVSPERPIFRRPTTPLFPLQAWLIATEFSLQQNVSKDFHCGRRAVRHFGWRPCSTFRPSRRCAYQAPPGPRIADKWAEKPPETPSAESDFVQVARRRTSLEFSMYFPR</sequence>
<comment type="caution">
    <text evidence="1">The sequence shown here is derived from an EMBL/GenBank/DDBJ whole genome shotgun (WGS) entry which is preliminary data.</text>
</comment>
<dbReference type="Proteomes" id="UP000821845">
    <property type="component" value="Chromosome 7"/>
</dbReference>
<accession>A0ACB7RR90</accession>
<dbReference type="EMBL" id="CM023487">
    <property type="protein sequence ID" value="KAH6925138.1"/>
    <property type="molecule type" value="Genomic_DNA"/>
</dbReference>
<keyword evidence="2" id="KW-1185">Reference proteome</keyword>
<evidence type="ECO:0000313" key="2">
    <source>
        <dbReference type="Proteomes" id="UP000821845"/>
    </source>
</evidence>
<name>A0ACB7RR90_HYAAI</name>